<dbReference type="CDD" id="cd03257">
    <property type="entry name" value="ABC_NikE_OppD_transporters"/>
    <property type="match status" value="1"/>
</dbReference>
<evidence type="ECO:0000256" key="7">
    <source>
        <dbReference type="ARBA" id="ARBA00023136"/>
    </source>
</evidence>
<dbReference type="SMART" id="SM00382">
    <property type="entry name" value="AAA"/>
    <property type="match status" value="1"/>
</dbReference>
<dbReference type="PROSITE" id="PS50893">
    <property type="entry name" value="ABC_TRANSPORTER_2"/>
    <property type="match status" value="1"/>
</dbReference>
<dbReference type="InterPro" id="IPR027417">
    <property type="entry name" value="P-loop_NTPase"/>
</dbReference>
<keyword evidence="11" id="KW-1185">Reference proteome</keyword>
<evidence type="ECO:0000259" key="9">
    <source>
        <dbReference type="PROSITE" id="PS50893"/>
    </source>
</evidence>
<keyword evidence="5" id="KW-0547">Nucleotide-binding</keyword>
<dbReference type="Pfam" id="PF00005">
    <property type="entry name" value="ABC_tran"/>
    <property type="match status" value="1"/>
</dbReference>
<dbReference type="Proteomes" id="UP001499967">
    <property type="component" value="Unassembled WGS sequence"/>
</dbReference>
<evidence type="ECO:0000256" key="4">
    <source>
        <dbReference type="ARBA" id="ARBA00022475"/>
    </source>
</evidence>
<comment type="caution">
    <text evidence="10">The sequence shown here is derived from an EMBL/GenBank/DDBJ whole genome shotgun (WGS) entry which is preliminary data.</text>
</comment>
<dbReference type="SUPFAM" id="SSF52540">
    <property type="entry name" value="P-loop containing nucleoside triphosphate hydrolases"/>
    <property type="match status" value="1"/>
</dbReference>
<keyword evidence="3" id="KW-0813">Transport</keyword>
<reference evidence="11" key="1">
    <citation type="journal article" date="2019" name="Int. J. Syst. Evol. Microbiol.">
        <title>The Global Catalogue of Microorganisms (GCM) 10K type strain sequencing project: providing services to taxonomists for standard genome sequencing and annotation.</title>
        <authorList>
            <consortium name="The Broad Institute Genomics Platform"/>
            <consortium name="The Broad Institute Genome Sequencing Center for Infectious Disease"/>
            <person name="Wu L."/>
            <person name="Ma J."/>
        </authorList>
    </citation>
    <scope>NUCLEOTIDE SEQUENCE [LARGE SCALE GENOMIC DNA]</scope>
    <source>
        <strain evidence="11">JCM 11117</strain>
    </source>
</reference>
<evidence type="ECO:0000256" key="5">
    <source>
        <dbReference type="ARBA" id="ARBA00022741"/>
    </source>
</evidence>
<dbReference type="InterPro" id="IPR017871">
    <property type="entry name" value="ABC_transporter-like_CS"/>
</dbReference>
<evidence type="ECO:0000313" key="11">
    <source>
        <dbReference type="Proteomes" id="UP001499967"/>
    </source>
</evidence>
<comment type="subcellular location">
    <subcellularLocation>
        <location evidence="1">Cell membrane</location>
        <topology evidence="1">Peripheral membrane protein</topology>
    </subcellularLocation>
</comment>
<keyword evidence="7" id="KW-0472">Membrane</keyword>
<proteinExistence type="inferred from homology"/>
<evidence type="ECO:0000256" key="2">
    <source>
        <dbReference type="ARBA" id="ARBA00005417"/>
    </source>
</evidence>
<dbReference type="RefSeq" id="WP_343941671.1">
    <property type="nucleotide sequence ID" value="NZ_BAAAHP010000075.1"/>
</dbReference>
<dbReference type="EMBL" id="BAAAHP010000075">
    <property type="protein sequence ID" value="GAA0935392.1"/>
    <property type="molecule type" value="Genomic_DNA"/>
</dbReference>
<protein>
    <recommendedName>
        <fullName evidence="9">ABC transporter domain-containing protein</fullName>
    </recommendedName>
</protein>
<keyword evidence="4" id="KW-1003">Cell membrane</keyword>
<sequence length="317" mass="34407">MIEPDTSRPAVDPLLAVRDLTVRYGSGADGTLAVHRATLTIERGEHVAIVGESGSGKTTLALAVAGLLPLEGVDTTTQSFRFAGTDVVRGPRHAVPHRTPGMSMVFQDAMTSLDPVATIGSQFTDVLRGVRRVSRREARSLTVDWLGSVGLHDAERVVKLRPYELSGGMRQRVMIALALCSEPKLLIADEPTSALDASLSRDVMDLLRDMTQRTGASLLVVSHDIELCRMYVDRIVVMYHGRIVDVVRADRVEQDATHPYTLALTECVPTLDSARLHRLPTLSDAARAEFDRISAEQAAGEPRTPAAARAELERVSA</sequence>
<evidence type="ECO:0000256" key="1">
    <source>
        <dbReference type="ARBA" id="ARBA00004202"/>
    </source>
</evidence>
<dbReference type="PANTHER" id="PTHR43297:SF2">
    <property type="entry name" value="DIPEPTIDE TRANSPORT ATP-BINDING PROTEIN DPPD"/>
    <property type="match status" value="1"/>
</dbReference>
<dbReference type="PANTHER" id="PTHR43297">
    <property type="entry name" value="OLIGOPEPTIDE TRANSPORT ATP-BINDING PROTEIN APPD"/>
    <property type="match status" value="1"/>
</dbReference>
<dbReference type="Gene3D" id="3.40.50.300">
    <property type="entry name" value="P-loop containing nucleotide triphosphate hydrolases"/>
    <property type="match status" value="1"/>
</dbReference>
<dbReference type="PROSITE" id="PS00211">
    <property type="entry name" value="ABC_TRANSPORTER_1"/>
    <property type="match status" value="1"/>
</dbReference>
<evidence type="ECO:0000256" key="6">
    <source>
        <dbReference type="ARBA" id="ARBA00022840"/>
    </source>
</evidence>
<accession>A0ABP4AG53</accession>
<evidence type="ECO:0000256" key="3">
    <source>
        <dbReference type="ARBA" id="ARBA00022448"/>
    </source>
</evidence>
<organism evidence="10 11">
    <name type="scientific">Pseudonocardia zijingensis</name>
    <dbReference type="NCBI Taxonomy" id="153376"/>
    <lineage>
        <taxon>Bacteria</taxon>
        <taxon>Bacillati</taxon>
        <taxon>Actinomycetota</taxon>
        <taxon>Actinomycetes</taxon>
        <taxon>Pseudonocardiales</taxon>
        <taxon>Pseudonocardiaceae</taxon>
        <taxon>Pseudonocardia</taxon>
    </lineage>
</organism>
<feature type="region of interest" description="Disordered" evidence="8">
    <location>
        <begin position="294"/>
        <end position="317"/>
    </location>
</feature>
<keyword evidence="6" id="KW-0067">ATP-binding</keyword>
<comment type="similarity">
    <text evidence="2">Belongs to the ABC transporter superfamily.</text>
</comment>
<evidence type="ECO:0000313" key="10">
    <source>
        <dbReference type="EMBL" id="GAA0935392.1"/>
    </source>
</evidence>
<dbReference type="InterPro" id="IPR003593">
    <property type="entry name" value="AAA+_ATPase"/>
</dbReference>
<feature type="domain" description="ABC transporter" evidence="9">
    <location>
        <begin position="15"/>
        <end position="265"/>
    </location>
</feature>
<evidence type="ECO:0000256" key="8">
    <source>
        <dbReference type="SAM" id="MobiDB-lite"/>
    </source>
</evidence>
<gene>
    <name evidence="10" type="ORF">GCM10009559_26790</name>
</gene>
<name>A0ABP4AG53_9PSEU</name>
<dbReference type="InterPro" id="IPR050388">
    <property type="entry name" value="ABC_Ni/Peptide_Import"/>
</dbReference>
<dbReference type="InterPro" id="IPR003439">
    <property type="entry name" value="ABC_transporter-like_ATP-bd"/>
</dbReference>